<name>A0ABQ4J3A5_9ACTN</name>
<organism evidence="2 3">
    <name type="scientific">Micromonospora lutea</name>
    <dbReference type="NCBI Taxonomy" id="419825"/>
    <lineage>
        <taxon>Bacteria</taxon>
        <taxon>Bacillati</taxon>
        <taxon>Actinomycetota</taxon>
        <taxon>Actinomycetes</taxon>
        <taxon>Micromonosporales</taxon>
        <taxon>Micromonosporaceae</taxon>
        <taxon>Micromonospora</taxon>
    </lineage>
</organism>
<accession>A0ABQ4J3A5</accession>
<keyword evidence="3" id="KW-1185">Reference proteome</keyword>
<feature type="domain" description="Insertion element IS402-like" evidence="1">
    <location>
        <begin position="7"/>
        <end position="34"/>
    </location>
</feature>
<proteinExistence type="predicted"/>
<evidence type="ECO:0000313" key="3">
    <source>
        <dbReference type="Proteomes" id="UP000643165"/>
    </source>
</evidence>
<dbReference type="InterPro" id="IPR025161">
    <property type="entry name" value="IS402-like_dom"/>
</dbReference>
<evidence type="ECO:0000259" key="1">
    <source>
        <dbReference type="Pfam" id="PF13340"/>
    </source>
</evidence>
<evidence type="ECO:0000313" key="2">
    <source>
        <dbReference type="EMBL" id="GIJ24516.1"/>
    </source>
</evidence>
<dbReference type="Proteomes" id="UP000643165">
    <property type="component" value="Unassembled WGS sequence"/>
</dbReference>
<reference evidence="2 3" key="1">
    <citation type="submission" date="2021-01" db="EMBL/GenBank/DDBJ databases">
        <title>Whole genome shotgun sequence of Verrucosispora lutea NBRC 106530.</title>
        <authorList>
            <person name="Komaki H."/>
            <person name="Tamura T."/>
        </authorList>
    </citation>
    <scope>NUCLEOTIDE SEQUENCE [LARGE SCALE GENOMIC DNA]</scope>
    <source>
        <strain evidence="2 3">NBRC 106530</strain>
    </source>
</reference>
<comment type="caution">
    <text evidence="2">The sequence shown here is derived from an EMBL/GenBank/DDBJ whole genome shotgun (WGS) entry which is preliminary data.</text>
</comment>
<dbReference type="Pfam" id="PF13340">
    <property type="entry name" value="DUF4096"/>
    <property type="match status" value="1"/>
</dbReference>
<sequence length="120" mass="13165">MADTGRRPWRDVPECYGSWAAVYALFRRWQRDGTSPVTVINYGVAMGGKGSKRNLFVTNPPDWATRLPAAVEPGGESARLLVPVAELNGITRTAAYPSARCARGPTWVTVAGSTPQRRYR</sequence>
<gene>
    <name evidence="2" type="ORF">Vlu01_51400</name>
</gene>
<protein>
    <recommendedName>
        <fullName evidence="1">Insertion element IS402-like domain-containing protein</fullName>
    </recommendedName>
</protein>
<dbReference type="EMBL" id="BOPB01000034">
    <property type="protein sequence ID" value="GIJ24516.1"/>
    <property type="molecule type" value="Genomic_DNA"/>
</dbReference>